<protein>
    <submittedName>
        <fullName evidence="1">CRISPR-associated protein GSU0053 (Cas_GSU0053)</fullName>
    </submittedName>
</protein>
<dbReference type="STRING" id="48467.SAMN02745166_03509"/>
<dbReference type="OrthoDB" id="3464590at2"/>
<dbReference type="AlphaFoldDB" id="A0A1T4YL68"/>
<gene>
    <name evidence="1" type="ORF">SAMN02745166_03509</name>
</gene>
<dbReference type="EMBL" id="FUYE01000013">
    <property type="protein sequence ID" value="SKB02015.1"/>
    <property type="molecule type" value="Genomic_DNA"/>
</dbReference>
<evidence type="ECO:0000313" key="1">
    <source>
        <dbReference type="EMBL" id="SKB02015.1"/>
    </source>
</evidence>
<reference evidence="2" key="1">
    <citation type="submission" date="2017-02" db="EMBL/GenBank/DDBJ databases">
        <authorList>
            <person name="Varghese N."/>
            <person name="Submissions S."/>
        </authorList>
    </citation>
    <scope>NUCLEOTIDE SEQUENCE [LARGE SCALE GENOMIC DNA]</scope>
    <source>
        <strain evidence="2">ATCC 700200</strain>
    </source>
</reference>
<proteinExistence type="predicted"/>
<accession>A0A1T4YL68</accession>
<keyword evidence="2" id="KW-1185">Reference proteome</keyword>
<name>A0A1T4YL68_9BACT</name>
<evidence type="ECO:0000313" key="2">
    <source>
        <dbReference type="Proteomes" id="UP000190774"/>
    </source>
</evidence>
<dbReference type="InterPro" id="IPR013403">
    <property type="entry name" value="CRISPR-assoc_prot_Csb1/Cas7u"/>
</dbReference>
<dbReference type="Pfam" id="PF09617">
    <property type="entry name" value="Cas_GSU0053"/>
    <property type="match status" value="1"/>
</dbReference>
<sequence length="361" mass="39154">MSNPTESTLLEFGGFIVPAGCRRILITAELEPSNEGSLIQPTGFPDLGPVLYPDPGGKNGLICLIESEASMANRLEEVCFDNKYVGSLKNTFDGLPYLKAETNREFTTASTIDGHRFASDFLAKGKAKFSQDGNETTLADHIKTSLAMTDGGKSMPVANIPNVFPLVMGLDPMSLIHGFQISNEQIKFVGLRLPRALNASIVGFNCNRVTVPGIKFNVGQVDSDSGQAIFQKARITAKKIEARFSIDVGLLASLRLDHLEADDKPGQYQSPRLQLLLAISLWKVATFLDLLKHELSLRTECKLRIKRNETKVAPQYSIEGATSTTGDFGYEAIAATSLANDSSLISKAGLPKGRSPLTLQF</sequence>
<dbReference type="Proteomes" id="UP000190774">
    <property type="component" value="Unassembled WGS sequence"/>
</dbReference>
<dbReference type="RefSeq" id="WP_078814699.1">
    <property type="nucleotide sequence ID" value="NZ_FUYE01000013.1"/>
</dbReference>
<organism evidence="1 2">
    <name type="scientific">Prosthecobacter debontii</name>
    <dbReference type="NCBI Taxonomy" id="48467"/>
    <lineage>
        <taxon>Bacteria</taxon>
        <taxon>Pseudomonadati</taxon>
        <taxon>Verrucomicrobiota</taxon>
        <taxon>Verrucomicrobiia</taxon>
        <taxon>Verrucomicrobiales</taxon>
        <taxon>Verrucomicrobiaceae</taxon>
        <taxon>Prosthecobacter</taxon>
    </lineage>
</organism>